<sequence length="68" mass="7767">MLLLVLPLLSLRFANVLESELVSAPPRRDHCCWVGSPPCILIGTQLAARYRHRRRIAKLPYATRLSEK</sequence>
<accession>A0A2M4CEZ7</accession>
<keyword evidence="1" id="KW-0732">Signal</keyword>
<organism evidence="2">
    <name type="scientific">Anopheles marajoara</name>
    <dbReference type="NCBI Taxonomy" id="58244"/>
    <lineage>
        <taxon>Eukaryota</taxon>
        <taxon>Metazoa</taxon>
        <taxon>Ecdysozoa</taxon>
        <taxon>Arthropoda</taxon>
        <taxon>Hexapoda</taxon>
        <taxon>Insecta</taxon>
        <taxon>Pterygota</taxon>
        <taxon>Neoptera</taxon>
        <taxon>Endopterygota</taxon>
        <taxon>Diptera</taxon>
        <taxon>Nematocera</taxon>
        <taxon>Culicoidea</taxon>
        <taxon>Culicidae</taxon>
        <taxon>Anophelinae</taxon>
        <taxon>Anopheles</taxon>
    </lineage>
</organism>
<evidence type="ECO:0000256" key="1">
    <source>
        <dbReference type="SAM" id="SignalP"/>
    </source>
</evidence>
<reference evidence="2" key="1">
    <citation type="submission" date="2018-01" db="EMBL/GenBank/DDBJ databases">
        <title>An insight into the sialome of Amazonian anophelines.</title>
        <authorList>
            <person name="Ribeiro J.M."/>
            <person name="Scarpassa V."/>
            <person name="Calvo E."/>
        </authorList>
    </citation>
    <scope>NUCLEOTIDE SEQUENCE</scope>
    <source>
        <tissue evidence="2">Salivary glands</tissue>
    </source>
</reference>
<evidence type="ECO:0000313" key="2">
    <source>
        <dbReference type="EMBL" id="MBW63825.1"/>
    </source>
</evidence>
<name>A0A2M4CEZ7_9DIPT</name>
<dbReference type="AlphaFoldDB" id="A0A2M4CEZ7"/>
<protein>
    <submittedName>
        <fullName evidence="2">Putative secreted protein</fullName>
    </submittedName>
</protein>
<feature type="signal peptide" evidence="1">
    <location>
        <begin position="1"/>
        <end position="18"/>
    </location>
</feature>
<feature type="chain" id="PRO_5014792155" evidence="1">
    <location>
        <begin position="19"/>
        <end position="68"/>
    </location>
</feature>
<dbReference type="EMBL" id="GGFJ01014684">
    <property type="protein sequence ID" value="MBW63825.1"/>
    <property type="molecule type" value="Transcribed_RNA"/>
</dbReference>
<proteinExistence type="predicted"/>